<protein>
    <submittedName>
        <fullName evidence="3">PTS Man IIA</fullName>
    </submittedName>
</protein>
<dbReference type="Pfam" id="PF03610">
    <property type="entry name" value="EIIA-man"/>
    <property type="match status" value="1"/>
</dbReference>
<dbReference type="PROSITE" id="PS51096">
    <property type="entry name" value="PTS_EIIA_TYPE_4"/>
    <property type="match status" value="1"/>
</dbReference>
<dbReference type="HOGENOM" id="CLU_123235_3_0_9"/>
<organism evidence="3 4">
    <name type="scientific">Lactobacillus kullabergensis</name>
    <dbReference type="NCBI Taxonomy" id="1218493"/>
    <lineage>
        <taxon>Bacteria</taxon>
        <taxon>Bacillati</taxon>
        <taxon>Bacillota</taxon>
        <taxon>Bacilli</taxon>
        <taxon>Lactobacillales</taxon>
        <taxon>Lactobacillaceae</taxon>
        <taxon>Lactobacillus</taxon>
    </lineage>
</organism>
<dbReference type="EMBL" id="JXBY01000025">
    <property type="protein sequence ID" value="KJY54528.1"/>
    <property type="molecule type" value="Genomic_DNA"/>
</dbReference>
<comment type="caution">
    <text evidence="3">The sequence shown here is derived from an EMBL/GenBank/DDBJ whole genome shotgun (WGS) entry which is preliminary data.</text>
</comment>
<accession>A0A0F4L8C3</accession>
<dbReference type="GO" id="GO:0009401">
    <property type="term" value="P:phosphoenolpyruvate-dependent sugar phosphotransferase system"/>
    <property type="evidence" value="ECO:0007669"/>
    <property type="project" value="InterPro"/>
</dbReference>
<dbReference type="InterPro" id="IPR004701">
    <property type="entry name" value="PTS_EIIA_man-typ"/>
</dbReference>
<dbReference type="Gene3D" id="3.40.50.510">
    <property type="entry name" value="Phosphotransferase system, mannose-type IIA component"/>
    <property type="match status" value="1"/>
</dbReference>
<dbReference type="PANTHER" id="PTHR33799">
    <property type="entry name" value="PTS PERMEASE-RELATED-RELATED"/>
    <property type="match status" value="1"/>
</dbReference>
<evidence type="ECO:0000256" key="1">
    <source>
        <dbReference type="ARBA" id="ARBA00022679"/>
    </source>
</evidence>
<dbReference type="GO" id="GO:0016020">
    <property type="term" value="C:membrane"/>
    <property type="evidence" value="ECO:0007669"/>
    <property type="project" value="InterPro"/>
</dbReference>
<dbReference type="STRING" id="1218493.JF76_15510"/>
<gene>
    <name evidence="3" type="ORF">JF76_15510</name>
</gene>
<dbReference type="InterPro" id="IPR036662">
    <property type="entry name" value="PTS_EIIA_man-typ_sf"/>
</dbReference>
<dbReference type="OrthoDB" id="6578004at2"/>
<feature type="domain" description="PTS EIIA type-4" evidence="2">
    <location>
        <begin position="5"/>
        <end position="126"/>
    </location>
</feature>
<dbReference type="PATRIC" id="fig|1218493.3.peg.1624"/>
<proteinExistence type="predicted"/>
<evidence type="ECO:0000313" key="4">
    <source>
        <dbReference type="Proteomes" id="UP000033533"/>
    </source>
</evidence>
<name>A0A0F4L8C3_9LACO</name>
<dbReference type="RefSeq" id="WP_045928537.1">
    <property type="nucleotide sequence ID" value="NZ_JBHSZS010000026.1"/>
</dbReference>
<dbReference type="Proteomes" id="UP000033533">
    <property type="component" value="Unassembled WGS sequence"/>
</dbReference>
<dbReference type="AlphaFoldDB" id="A0A0F4L8C3"/>
<dbReference type="SUPFAM" id="SSF53062">
    <property type="entry name" value="PTS system fructose IIA component-like"/>
    <property type="match status" value="1"/>
</dbReference>
<reference evidence="3 4" key="1">
    <citation type="submission" date="2014-12" db="EMBL/GenBank/DDBJ databases">
        <title>Comparative genomics of the lactic acid bacteria isolated from the honey bee gut.</title>
        <authorList>
            <person name="Ellegaard K.M."/>
            <person name="Tamarit D."/>
            <person name="Javelind E."/>
            <person name="Olofsson T."/>
            <person name="Andersson S.G."/>
            <person name="Vasquez A."/>
        </authorList>
    </citation>
    <scope>NUCLEOTIDE SEQUENCE [LARGE SCALE GENOMIC DNA]</scope>
    <source>
        <strain evidence="3 4">Biut2</strain>
    </source>
</reference>
<sequence>MNDPKIEYVIATHSKLATGLLSTIEFIAGKQKNITCFTAYVNHCLDFENKIDDYISNSMADYIIITTDIFGGSVNNHLLELTKSDARIHLICGVNLPLILSLIVNVKGKEIDNEIKISVSEAQKGIIYCNALDNQNGSNELDEF</sequence>
<evidence type="ECO:0000313" key="3">
    <source>
        <dbReference type="EMBL" id="KJY54528.1"/>
    </source>
</evidence>
<evidence type="ECO:0000259" key="2">
    <source>
        <dbReference type="PROSITE" id="PS51096"/>
    </source>
</evidence>
<dbReference type="GO" id="GO:0016740">
    <property type="term" value="F:transferase activity"/>
    <property type="evidence" value="ECO:0007669"/>
    <property type="project" value="UniProtKB-KW"/>
</dbReference>
<dbReference type="InterPro" id="IPR051471">
    <property type="entry name" value="Bacterial_PTS_sugar_comp"/>
</dbReference>
<dbReference type="PANTHER" id="PTHR33799:SF1">
    <property type="entry name" value="PTS SYSTEM MANNOSE-SPECIFIC EIIAB COMPONENT-RELATED"/>
    <property type="match status" value="1"/>
</dbReference>
<keyword evidence="1" id="KW-0808">Transferase</keyword>